<gene>
    <name evidence="1" type="ordered locus">jk1109</name>
</gene>
<dbReference type="Proteomes" id="UP000000545">
    <property type="component" value="Chromosome"/>
</dbReference>
<dbReference type="KEGG" id="cjk:jk1109"/>
<evidence type="ECO:0000313" key="2">
    <source>
        <dbReference type="Proteomes" id="UP000000545"/>
    </source>
</evidence>
<evidence type="ECO:0000313" key="1">
    <source>
        <dbReference type="EMBL" id="CAI37273.1"/>
    </source>
</evidence>
<proteinExistence type="predicted"/>
<sequence>MVGMIPELRSIGMDFPKWQQALEAAYGSGNLGVSGEVRGGQVLQFDDPSGARMVVLAVEPFGSFASYTGGVPATAHLSMLNDIIGVLDVVDDSPMLQVSGQQAPTIASLTATIAQGPLLVDAPSLEYHQFHIGALANSVRVYGDSTEFAKDGGLKVGVVDSSGLRDINSPATAPHATAEIAVEATDWSRKVNALTGQKFWTAGVTSPFEFTVVLPEDAVDEELAQSDAPLIVAGTVQFTASTVDSAGCGGACGSGSCGCGGH</sequence>
<name>Q4JV84_CORJK</name>
<dbReference type="HOGENOM" id="CLU_093414_0_0_11"/>
<dbReference type="EMBL" id="CR931997">
    <property type="protein sequence ID" value="CAI37273.1"/>
    <property type="molecule type" value="Genomic_DNA"/>
</dbReference>
<keyword evidence="2" id="KW-1185">Reference proteome</keyword>
<dbReference type="AlphaFoldDB" id="Q4JV84"/>
<organism evidence="1 2">
    <name type="scientific">Corynebacterium jeikeium (strain K411)</name>
    <dbReference type="NCBI Taxonomy" id="306537"/>
    <lineage>
        <taxon>Bacteria</taxon>
        <taxon>Bacillati</taxon>
        <taxon>Actinomycetota</taxon>
        <taxon>Actinomycetes</taxon>
        <taxon>Mycobacteriales</taxon>
        <taxon>Corynebacteriaceae</taxon>
        <taxon>Corynebacterium</taxon>
    </lineage>
</organism>
<reference evidence="1 2" key="1">
    <citation type="journal article" date="2005" name="J. Bacteriol.">
        <title>Complete genome sequence and analysis of the multiresistant nosocomial pathogen Corynebacterium jeikeium K411, a lipid-requiring bacterium of the human skin flora.</title>
        <authorList>
            <person name="Tauch A."/>
            <person name="Kaiser O."/>
            <person name="Hain T."/>
            <person name="Goesmann A."/>
            <person name="Weisshaar B."/>
            <person name="Albersmeier A."/>
            <person name="Bekel T."/>
            <person name="Bischoff N."/>
            <person name="Brune I."/>
            <person name="Chakraborty T."/>
            <person name="Kalinowski J."/>
            <person name="Meyer F."/>
            <person name="Rupp O."/>
            <person name="Schneiker S."/>
            <person name="Viehoever P."/>
            <person name="Puehler A."/>
        </authorList>
    </citation>
    <scope>NUCLEOTIDE SEQUENCE [LARGE SCALE GENOMIC DNA]</scope>
    <source>
        <strain evidence="1 2">K411</strain>
    </source>
</reference>
<accession>Q4JV84</accession>
<dbReference type="eggNOG" id="ENOG5033DIH">
    <property type="taxonomic scope" value="Bacteria"/>
</dbReference>
<protein>
    <submittedName>
        <fullName evidence="1">Uncharacterized protein</fullName>
    </submittedName>
</protein>